<comment type="function">
    <text evidence="10">Releases the supercoiling and torsional tension of DNA, which is introduced during the DNA replication and transcription, by transiently cleaving and rejoining one strand of the DNA duplex. Introduces a single-strand break via transesterification at a target site in duplex DNA. The scissile phosphodiester is attacked by the catalytic tyrosine of the enzyme, resulting in the formation of a DNA-(5'-phosphotyrosyl)-enzyme intermediate and the expulsion of a 3'-OH DNA strand. The free DNA strand then undergoes passage around the unbroken strand, thus removing DNA supercoils. Finally, in the religation step, the DNA 3'-OH attacks the covalent intermediate to expel the active-site tyrosine and restore the DNA phosphodiester backbone.</text>
</comment>
<comment type="catalytic activity">
    <reaction evidence="1 10">
        <text>ATP-independent breakage of single-stranded DNA, followed by passage and rejoining.</text>
        <dbReference type="EC" id="5.6.2.1"/>
    </reaction>
</comment>
<comment type="caution">
    <text evidence="10">Lacks conserved residue(s) required for the propagation of feature annotation.</text>
</comment>
<evidence type="ECO:0000313" key="14">
    <source>
        <dbReference type="EMBL" id="RBP13893.1"/>
    </source>
</evidence>
<feature type="region of interest" description="Disordered" evidence="11">
    <location>
        <begin position="892"/>
        <end position="951"/>
    </location>
</feature>
<gene>
    <name evidence="10" type="primary">topA</name>
    <name evidence="14" type="ORF">DFR50_111155</name>
</gene>
<feature type="site" description="Interaction with DNA" evidence="10">
    <location>
        <position position="141"/>
    </location>
</feature>
<dbReference type="EMBL" id="QNRK01000011">
    <property type="protein sequence ID" value="RBP13893.1"/>
    <property type="molecule type" value="Genomic_DNA"/>
</dbReference>
<dbReference type="Gene3D" id="1.10.460.10">
    <property type="entry name" value="Topoisomerase I, domain 2"/>
    <property type="match status" value="1"/>
</dbReference>
<organism evidence="14 15">
    <name type="scientific">Roseiarcus fermentans</name>
    <dbReference type="NCBI Taxonomy" id="1473586"/>
    <lineage>
        <taxon>Bacteria</taxon>
        <taxon>Pseudomonadati</taxon>
        <taxon>Pseudomonadota</taxon>
        <taxon>Alphaproteobacteria</taxon>
        <taxon>Hyphomicrobiales</taxon>
        <taxon>Roseiarcaceae</taxon>
        <taxon>Roseiarcus</taxon>
    </lineage>
</organism>
<evidence type="ECO:0000256" key="4">
    <source>
        <dbReference type="ARBA" id="ARBA00022771"/>
    </source>
</evidence>
<dbReference type="AlphaFoldDB" id="A0A366FGU3"/>
<dbReference type="Gene3D" id="1.10.290.10">
    <property type="entry name" value="Topoisomerase I, domain 4"/>
    <property type="match status" value="1"/>
</dbReference>
<dbReference type="Proteomes" id="UP000253529">
    <property type="component" value="Unassembled WGS sequence"/>
</dbReference>
<evidence type="ECO:0000256" key="2">
    <source>
        <dbReference type="ARBA" id="ARBA00009446"/>
    </source>
</evidence>
<dbReference type="InterPro" id="IPR013498">
    <property type="entry name" value="Topo_IA_Znf"/>
</dbReference>
<sequence>MKVVIVESPAKAKTINKYLGKDYGVYASYGHVRDLTAKDGSVDPEDDFAMRWEVDAKSAKRMSDIGAAVKDAERVILATDPDREGEAISWHIHEILKNKRLLKDKRVDRVVFNAVTKDAVQEAMRNPREIDGALVDAYRARRALDYLVGFTLSPVLWRKLPGARSAGRVQSVALRLVCDREVEIEKFVAREYWSIVAHLRTEAQAAFSARLVGADGKKISRLDIGSGEEARAFEAALEQAKFSVAAIESKPLKRHPWPPFTTSTLQQEASRKLGMAPARTMQIAQRLYEGVDVGDGPVGLITYMRTDGVDLAPEAVAAARKVIAKEFGDNYVPSAPRKYTAKAKNAQEAHEAIRPTEMTRRPRDVARHLEPEQAKLYELIWTRTIACQMESAELERTTVDILAEAAGRKLDFRATGQVVRFPGFLALYQEGRDDEEDEDSARLPPMRQGERLEKDRIDTSQHFTEPPPRYTEATLIKRMEELGIGRPSTYASTLATLRDRDYVRLEKKRLIPEDKGRLVTAFLESFFSKYVEYDFTAGLEEQLDQVSNHEMDWKELLRAFWKDFSGAVDETKDLRTTQVLDSLNTLLGPHIFPDKGAGVDPRLCPSCGKGQLSLKLGKFGAFIGCANYPECKYTRVLSPTGAESGEGERPGVRVLGQDPDSGDEISLRNGRFGEYVQQGEGEKPKRSSLPKGLKPDDVTLEKALKLLSLPREVAKHPTSGDPILAGIGRYGAYVQHGKTYANLGRDDDVLEIGANRAIDLIVAKESGAGASRFGAGAGRALGDHPDGGAVSVRQGRYGAYVSHGKVNATLPKGTDPASVTLDEAIAHLKAKAAGGGVSGRLVGDHPGGGPVTVREGRFGPYVNWGKVNATIPKSMSPDSIALDEALELLAEREGKPAPVARKAPEKKAETTKAGAKPATKTAAAKPAAPAKAKAAKPPAAGTAPKARAKKT</sequence>
<evidence type="ECO:0000256" key="6">
    <source>
        <dbReference type="ARBA" id="ARBA00022842"/>
    </source>
</evidence>
<comment type="subunit">
    <text evidence="10">Monomer.</text>
</comment>
<evidence type="ECO:0000256" key="7">
    <source>
        <dbReference type="ARBA" id="ARBA00023029"/>
    </source>
</evidence>
<dbReference type="PROSITE" id="PS52039">
    <property type="entry name" value="TOPO_IA_2"/>
    <property type="match status" value="1"/>
</dbReference>
<keyword evidence="7 10" id="KW-0799">Topoisomerase</keyword>
<evidence type="ECO:0000259" key="12">
    <source>
        <dbReference type="PROSITE" id="PS50880"/>
    </source>
</evidence>
<evidence type="ECO:0000256" key="9">
    <source>
        <dbReference type="ARBA" id="ARBA00023235"/>
    </source>
</evidence>
<evidence type="ECO:0000256" key="5">
    <source>
        <dbReference type="ARBA" id="ARBA00022833"/>
    </source>
</evidence>
<dbReference type="RefSeq" id="WP_113889435.1">
    <property type="nucleotide sequence ID" value="NZ_QNRK01000011.1"/>
</dbReference>
<evidence type="ECO:0000256" key="8">
    <source>
        <dbReference type="ARBA" id="ARBA00023125"/>
    </source>
</evidence>
<keyword evidence="4" id="KW-0863">Zinc-finger</keyword>
<dbReference type="OrthoDB" id="9804262at2"/>
<keyword evidence="8 10" id="KW-0238">DNA-binding</keyword>
<dbReference type="SUPFAM" id="SSF56712">
    <property type="entry name" value="Prokaryotic type I DNA topoisomerase"/>
    <property type="match status" value="1"/>
</dbReference>
<dbReference type="Pfam" id="PF01131">
    <property type="entry name" value="Topoisom_bac"/>
    <property type="match status" value="1"/>
</dbReference>
<dbReference type="InterPro" id="IPR005733">
    <property type="entry name" value="TopoI_bac-type"/>
</dbReference>
<dbReference type="Pfam" id="PF13368">
    <property type="entry name" value="Toprim_C_rpt"/>
    <property type="match status" value="4"/>
</dbReference>
<dbReference type="CDD" id="cd03363">
    <property type="entry name" value="TOPRIM_TopoIA_TopoI"/>
    <property type="match status" value="1"/>
</dbReference>
<dbReference type="PRINTS" id="PR00417">
    <property type="entry name" value="PRTPISMRASEI"/>
</dbReference>
<evidence type="ECO:0000256" key="11">
    <source>
        <dbReference type="SAM" id="MobiDB-lite"/>
    </source>
</evidence>
<keyword evidence="15" id="KW-1185">Reference proteome</keyword>
<dbReference type="Gene3D" id="2.70.20.10">
    <property type="entry name" value="Topoisomerase I, domain 3"/>
    <property type="match status" value="1"/>
</dbReference>
<feature type="site" description="Interaction with DNA" evidence="10">
    <location>
        <position position="31"/>
    </location>
</feature>
<feature type="site" description="Interaction with DNA" evidence="10">
    <location>
        <position position="500"/>
    </location>
</feature>
<dbReference type="InterPro" id="IPR000380">
    <property type="entry name" value="Topo_IA"/>
</dbReference>
<evidence type="ECO:0000256" key="3">
    <source>
        <dbReference type="ARBA" id="ARBA00022723"/>
    </source>
</evidence>
<reference evidence="14 15" key="1">
    <citation type="submission" date="2018-06" db="EMBL/GenBank/DDBJ databases">
        <title>Genomic Encyclopedia of Type Strains, Phase IV (KMG-IV): sequencing the most valuable type-strain genomes for metagenomic binning, comparative biology and taxonomic classification.</title>
        <authorList>
            <person name="Goeker M."/>
        </authorList>
    </citation>
    <scope>NUCLEOTIDE SEQUENCE [LARGE SCALE GENOMIC DNA]</scope>
    <source>
        <strain evidence="14 15">DSM 24875</strain>
    </source>
</reference>
<dbReference type="SMART" id="SM00493">
    <property type="entry name" value="TOPRIM"/>
    <property type="match status" value="1"/>
</dbReference>
<dbReference type="SMART" id="SM00436">
    <property type="entry name" value="TOP1Bc"/>
    <property type="match status" value="1"/>
</dbReference>
<dbReference type="InterPro" id="IPR013826">
    <property type="entry name" value="Topo_IA_cen_sub3"/>
</dbReference>
<dbReference type="GO" id="GO:0006265">
    <property type="term" value="P:DNA topological change"/>
    <property type="evidence" value="ECO:0007669"/>
    <property type="project" value="UniProtKB-UniRule"/>
</dbReference>
<dbReference type="PANTHER" id="PTHR42785:SF1">
    <property type="entry name" value="DNA TOPOISOMERASE"/>
    <property type="match status" value="1"/>
</dbReference>
<dbReference type="InterPro" id="IPR023406">
    <property type="entry name" value="Topo_IA_AS"/>
</dbReference>
<feature type="region of interest" description="Disordered" evidence="11">
    <location>
        <begin position="430"/>
        <end position="450"/>
    </location>
</feature>
<dbReference type="SUPFAM" id="SSF57783">
    <property type="entry name" value="Zinc beta-ribbon"/>
    <property type="match status" value="1"/>
</dbReference>
<dbReference type="PROSITE" id="PS00396">
    <property type="entry name" value="TOPO_IA_1"/>
    <property type="match status" value="1"/>
</dbReference>
<dbReference type="InterPro" id="IPR003602">
    <property type="entry name" value="Topo_IA_DNA-bd_dom"/>
</dbReference>
<accession>A0A366FGU3</accession>
<keyword evidence="5" id="KW-0862">Zinc</keyword>
<dbReference type="EC" id="5.6.2.1" evidence="10"/>
<dbReference type="InterPro" id="IPR028612">
    <property type="entry name" value="Topoisom_1_IA"/>
</dbReference>
<proteinExistence type="inferred from homology"/>
<keyword evidence="9 10" id="KW-0413">Isomerase</keyword>
<feature type="compositionally biased region" description="Low complexity" evidence="11">
    <location>
        <begin position="911"/>
        <end position="945"/>
    </location>
</feature>
<dbReference type="SMART" id="SM00437">
    <property type="entry name" value="TOP1Ac"/>
    <property type="match status" value="1"/>
</dbReference>
<dbReference type="InterPro" id="IPR013824">
    <property type="entry name" value="Topo_IA_cen_sub1"/>
</dbReference>
<dbReference type="CDD" id="cd00186">
    <property type="entry name" value="TOP1Ac"/>
    <property type="match status" value="1"/>
</dbReference>
<dbReference type="Pfam" id="PF01751">
    <property type="entry name" value="Toprim"/>
    <property type="match status" value="1"/>
</dbReference>
<keyword evidence="3" id="KW-0479">Metal-binding</keyword>
<dbReference type="InterPro" id="IPR034149">
    <property type="entry name" value="TOPRIM_TopoI"/>
</dbReference>
<name>A0A366FGU3_9HYPH</name>
<dbReference type="GO" id="GO:0003917">
    <property type="term" value="F:DNA topoisomerase type I (single strand cut, ATP-independent) activity"/>
    <property type="evidence" value="ECO:0007669"/>
    <property type="project" value="UniProtKB-UniRule"/>
</dbReference>
<feature type="site" description="Interaction with DNA" evidence="10">
    <location>
        <position position="157"/>
    </location>
</feature>
<evidence type="ECO:0000259" key="13">
    <source>
        <dbReference type="PROSITE" id="PS52039"/>
    </source>
</evidence>
<feature type="site" description="Interaction with DNA" evidence="10">
    <location>
        <position position="305"/>
    </location>
</feature>
<feature type="domain" description="Toprim" evidence="12">
    <location>
        <begin position="1"/>
        <end position="111"/>
    </location>
</feature>
<dbReference type="PROSITE" id="PS50880">
    <property type="entry name" value="TOPRIM"/>
    <property type="match status" value="1"/>
</dbReference>
<protein>
    <recommendedName>
        <fullName evidence="10">DNA topoisomerase 1</fullName>
        <ecNumber evidence="10">5.6.2.1</ecNumber>
    </recommendedName>
    <alternativeName>
        <fullName evidence="10">DNA topoisomerase I</fullName>
    </alternativeName>
</protein>
<keyword evidence="6" id="KW-0460">Magnesium</keyword>
<comment type="similarity">
    <text evidence="2 10">Belongs to the type IA topoisomerase family.</text>
</comment>
<dbReference type="NCBIfam" id="TIGR01051">
    <property type="entry name" value="topA_bact"/>
    <property type="match status" value="1"/>
</dbReference>
<feature type="region of interest" description="Disordered" evidence="11">
    <location>
        <begin position="640"/>
        <end position="667"/>
    </location>
</feature>
<dbReference type="InterPro" id="IPR025589">
    <property type="entry name" value="Toprim_C_rpt"/>
</dbReference>
<dbReference type="InterPro" id="IPR013825">
    <property type="entry name" value="Topo_IA_cen_sub2"/>
</dbReference>
<dbReference type="Gene3D" id="3.40.50.140">
    <property type="match status" value="1"/>
</dbReference>
<dbReference type="InterPro" id="IPR006171">
    <property type="entry name" value="TOPRIM_dom"/>
</dbReference>
<dbReference type="GO" id="GO:0005694">
    <property type="term" value="C:chromosome"/>
    <property type="evidence" value="ECO:0007669"/>
    <property type="project" value="InterPro"/>
</dbReference>
<dbReference type="GO" id="GO:0003677">
    <property type="term" value="F:DNA binding"/>
    <property type="evidence" value="ECO:0007669"/>
    <property type="project" value="UniProtKB-KW"/>
</dbReference>
<evidence type="ECO:0000256" key="10">
    <source>
        <dbReference type="HAMAP-Rule" id="MF_00952"/>
    </source>
</evidence>
<dbReference type="InterPro" id="IPR023405">
    <property type="entry name" value="Topo_IA_core_domain"/>
</dbReference>
<dbReference type="Pfam" id="PF01396">
    <property type="entry name" value="Zn_ribbon_Top1"/>
    <property type="match status" value="1"/>
</dbReference>
<feature type="active site" description="O-(5'-phospho-DNA)-tyrosine intermediate" evidence="10">
    <location>
        <position position="303"/>
    </location>
</feature>
<feature type="domain" description="Topo IA-type catalytic" evidence="13">
    <location>
        <begin position="131"/>
        <end position="568"/>
    </location>
</feature>
<dbReference type="GO" id="GO:0008270">
    <property type="term" value="F:zinc ion binding"/>
    <property type="evidence" value="ECO:0007669"/>
    <property type="project" value="UniProtKB-KW"/>
</dbReference>
<feature type="site" description="Interaction with DNA" evidence="10">
    <location>
        <position position="142"/>
    </location>
</feature>
<dbReference type="HAMAP" id="MF_00952">
    <property type="entry name" value="Topoisom_1_prok"/>
    <property type="match status" value="1"/>
</dbReference>
<comment type="caution">
    <text evidence="14">The sequence shown here is derived from an EMBL/GenBank/DDBJ whole genome shotgun (WGS) entry which is preliminary data.</text>
</comment>
<evidence type="ECO:0000256" key="1">
    <source>
        <dbReference type="ARBA" id="ARBA00000213"/>
    </source>
</evidence>
<feature type="site" description="Interaction with DNA" evidence="10">
    <location>
        <position position="145"/>
    </location>
</feature>
<dbReference type="Gene3D" id="3.30.65.10">
    <property type="entry name" value="Bacterial Topoisomerase I, domain 1"/>
    <property type="match status" value="1"/>
</dbReference>
<feature type="region of interest" description="Interaction with DNA" evidence="10">
    <location>
        <begin position="165"/>
        <end position="170"/>
    </location>
</feature>
<dbReference type="InterPro" id="IPR013497">
    <property type="entry name" value="Topo_IA_cen"/>
</dbReference>
<evidence type="ECO:0000313" key="15">
    <source>
        <dbReference type="Proteomes" id="UP000253529"/>
    </source>
</evidence>
<dbReference type="InterPro" id="IPR003601">
    <property type="entry name" value="Topo_IA_2"/>
</dbReference>
<dbReference type="PANTHER" id="PTHR42785">
    <property type="entry name" value="DNA TOPOISOMERASE, TYPE IA, CORE"/>
    <property type="match status" value="1"/>
</dbReference>